<dbReference type="RefSeq" id="WP_036688561.1">
    <property type="nucleotide sequence ID" value="NZ_FYEP01000001.1"/>
</dbReference>
<dbReference type="OrthoDB" id="2610724at2"/>
<organism evidence="1 2">
    <name type="scientific">Paenibacillus tyrfis</name>
    <dbReference type="NCBI Taxonomy" id="1501230"/>
    <lineage>
        <taxon>Bacteria</taxon>
        <taxon>Bacillati</taxon>
        <taxon>Bacillota</taxon>
        <taxon>Bacilli</taxon>
        <taxon>Bacillales</taxon>
        <taxon>Paenibacillaceae</taxon>
        <taxon>Paenibacillus</taxon>
    </lineage>
</organism>
<reference evidence="1 2" key="1">
    <citation type="submission" date="2014-06" db="EMBL/GenBank/DDBJ databases">
        <title>Draft genome sequence of Paenibacillus sp. MSt1.</title>
        <authorList>
            <person name="Aw Y.K."/>
            <person name="Ong K.S."/>
            <person name="Gan H.M."/>
            <person name="Lee S.M."/>
        </authorList>
    </citation>
    <scope>NUCLEOTIDE SEQUENCE [LARGE SCALE GENOMIC DNA]</scope>
    <source>
        <strain evidence="1 2">MSt1</strain>
    </source>
</reference>
<evidence type="ECO:0000313" key="2">
    <source>
        <dbReference type="Proteomes" id="UP000028123"/>
    </source>
</evidence>
<proteinExistence type="predicted"/>
<name>A0A081NY89_9BACL</name>
<protein>
    <submittedName>
        <fullName evidence="1">Uncharacterized protein</fullName>
    </submittedName>
</protein>
<evidence type="ECO:0000313" key="1">
    <source>
        <dbReference type="EMBL" id="KEQ23412.1"/>
    </source>
</evidence>
<dbReference type="EMBL" id="JNVM01000022">
    <property type="protein sequence ID" value="KEQ23412.1"/>
    <property type="molecule type" value="Genomic_DNA"/>
</dbReference>
<gene>
    <name evidence="1" type="ORF">ET33_16400</name>
</gene>
<keyword evidence="2" id="KW-1185">Reference proteome</keyword>
<accession>A0A081NY89</accession>
<comment type="caution">
    <text evidence="1">The sequence shown here is derived from an EMBL/GenBank/DDBJ whole genome shotgun (WGS) entry which is preliminary data.</text>
</comment>
<dbReference type="AlphaFoldDB" id="A0A081NY89"/>
<dbReference type="Proteomes" id="UP000028123">
    <property type="component" value="Unassembled WGS sequence"/>
</dbReference>
<sequence>MNDFVPGIKFEWIDRVACVEALAAKCVDIKFEEAMKGILLTCYCKHPERMTRKQESTLKRDVMKRAKDIKQERASPEIGDTVRVAKLAPNPLLGGLKQDGKNLVEAIVVDIRRTSFGLFFKVKRLSDGEIQEGNGHMIKAVVRRARSTHEVI</sequence>